<dbReference type="AlphaFoldDB" id="A0A8J2KIH1"/>
<evidence type="ECO:0000313" key="2">
    <source>
        <dbReference type="Proteomes" id="UP000708208"/>
    </source>
</evidence>
<name>A0A8J2KIH1_9HEXA</name>
<protein>
    <submittedName>
        <fullName evidence="1">Uncharacterized protein</fullName>
    </submittedName>
</protein>
<gene>
    <name evidence="1" type="ORF">AFUS01_LOCUS24219</name>
</gene>
<feature type="non-terminal residue" evidence="1">
    <location>
        <position position="1"/>
    </location>
</feature>
<organism evidence="1 2">
    <name type="scientific">Allacma fusca</name>
    <dbReference type="NCBI Taxonomy" id="39272"/>
    <lineage>
        <taxon>Eukaryota</taxon>
        <taxon>Metazoa</taxon>
        <taxon>Ecdysozoa</taxon>
        <taxon>Arthropoda</taxon>
        <taxon>Hexapoda</taxon>
        <taxon>Collembola</taxon>
        <taxon>Symphypleona</taxon>
        <taxon>Sminthuridae</taxon>
        <taxon>Allacma</taxon>
    </lineage>
</organism>
<sequence length="42" mass="4715">PPEDCDHCPAKHPDSSSFSCYQSKGYVKKQNITIFSHKHVPA</sequence>
<dbReference type="EMBL" id="CAJVCH010299581">
    <property type="protein sequence ID" value="CAG7785604.1"/>
    <property type="molecule type" value="Genomic_DNA"/>
</dbReference>
<comment type="caution">
    <text evidence="1">The sequence shown here is derived from an EMBL/GenBank/DDBJ whole genome shotgun (WGS) entry which is preliminary data.</text>
</comment>
<evidence type="ECO:0000313" key="1">
    <source>
        <dbReference type="EMBL" id="CAG7785604.1"/>
    </source>
</evidence>
<proteinExistence type="predicted"/>
<reference evidence="1" key="1">
    <citation type="submission" date="2021-06" db="EMBL/GenBank/DDBJ databases">
        <authorList>
            <person name="Hodson N. C."/>
            <person name="Mongue J. A."/>
            <person name="Jaron S. K."/>
        </authorList>
    </citation>
    <scope>NUCLEOTIDE SEQUENCE</scope>
</reference>
<accession>A0A8J2KIH1</accession>
<dbReference type="Proteomes" id="UP000708208">
    <property type="component" value="Unassembled WGS sequence"/>
</dbReference>
<keyword evidence="2" id="KW-1185">Reference proteome</keyword>